<proteinExistence type="predicted"/>
<dbReference type="STRING" id="37928.SAMN04489742_4353"/>
<dbReference type="OrthoDB" id="3268233at2"/>
<organism evidence="1 2">
    <name type="scientific">Crystallibacter crystallopoietes</name>
    <dbReference type="NCBI Taxonomy" id="37928"/>
    <lineage>
        <taxon>Bacteria</taxon>
        <taxon>Bacillati</taxon>
        <taxon>Actinomycetota</taxon>
        <taxon>Actinomycetes</taxon>
        <taxon>Micrococcales</taxon>
        <taxon>Micrococcaceae</taxon>
        <taxon>Crystallibacter</taxon>
    </lineage>
</organism>
<dbReference type="EMBL" id="FNKH01000002">
    <property type="protein sequence ID" value="SDR17114.1"/>
    <property type="molecule type" value="Genomic_DNA"/>
</dbReference>
<evidence type="ECO:0000313" key="1">
    <source>
        <dbReference type="EMBL" id="SDR17114.1"/>
    </source>
</evidence>
<name>A0A1H1GV90_9MICC</name>
<evidence type="ECO:0000313" key="2">
    <source>
        <dbReference type="Proteomes" id="UP000181917"/>
    </source>
</evidence>
<sequence length="118" mass="12682">MAKDRRPGAGSAVVIPLEALPKRGRVRSVGYVESITILPVGQAPSFSAVLTSAGPGVRATDAGVQQRPARIRLIWLGQRRVPGIDAGIRLGFEGTVFEVDGLPTMYNPRYEIQSLLEN</sequence>
<dbReference type="Proteomes" id="UP000181917">
    <property type="component" value="Unassembled WGS sequence"/>
</dbReference>
<keyword evidence="2" id="KW-1185">Reference proteome</keyword>
<accession>A0A1H1GV90</accession>
<dbReference type="AlphaFoldDB" id="A0A1H1GV90"/>
<reference evidence="1 2" key="1">
    <citation type="submission" date="2016-10" db="EMBL/GenBank/DDBJ databases">
        <authorList>
            <person name="de Groot N.N."/>
        </authorList>
    </citation>
    <scope>NUCLEOTIDE SEQUENCE [LARGE SCALE GENOMIC DNA]</scope>
    <source>
        <strain evidence="1 2">DSM 20117</strain>
    </source>
</reference>
<dbReference type="KEGG" id="acry:AC20117_17610"/>
<protein>
    <submittedName>
        <fullName evidence="1">Uncharacterized protein</fullName>
    </submittedName>
</protein>
<gene>
    <name evidence="1" type="ORF">SAMN04489742_4353</name>
</gene>